<organism evidence="2 3">
    <name type="scientific">Panicum virgatum</name>
    <name type="common">Blackwell switchgrass</name>
    <dbReference type="NCBI Taxonomy" id="38727"/>
    <lineage>
        <taxon>Eukaryota</taxon>
        <taxon>Viridiplantae</taxon>
        <taxon>Streptophyta</taxon>
        <taxon>Embryophyta</taxon>
        <taxon>Tracheophyta</taxon>
        <taxon>Spermatophyta</taxon>
        <taxon>Magnoliopsida</taxon>
        <taxon>Liliopsida</taxon>
        <taxon>Poales</taxon>
        <taxon>Poaceae</taxon>
        <taxon>PACMAD clade</taxon>
        <taxon>Panicoideae</taxon>
        <taxon>Panicodae</taxon>
        <taxon>Paniceae</taxon>
        <taxon>Panicinae</taxon>
        <taxon>Panicum</taxon>
        <taxon>Panicum sect. Hiantes</taxon>
    </lineage>
</organism>
<feature type="chain" id="PRO_5035904925" evidence="1">
    <location>
        <begin position="20"/>
        <end position="76"/>
    </location>
</feature>
<sequence>MFFCTSSLWLLLQRPLTRSQIGHFCVGVDVFEHQLGVVLPELAHLGVQPVHLGALLARDFPQLLQRGTAWVKTRKS</sequence>
<gene>
    <name evidence="2" type="ORF">PVAP13_5KG739701</name>
</gene>
<accession>A0A8T0SWD6</accession>
<reference evidence="2" key="1">
    <citation type="submission" date="2020-05" db="EMBL/GenBank/DDBJ databases">
        <title>WGS assembly of Panicum virgatum.</title>
        <authorList>
            <person name="Lovell J.T."/>
            <person name="Jenkins J."/>
            <person name="Shu S."/>
            <person name="Juenger T.E."/>
            <person name="Schmutz J."/>
        </authorList>
    </citation>
    <scope>NUCLEOTIDE SEQUENCE</scope>
    <source>
        <strain evidence="2">AP13</strain>
    </source>
</reference>
<keyword evidence="3" id="KW-1185">Reference proteome</keyword>
<proteinExistence type="predicted"/>
<protein>
    <submittedName>
        <fullName evidence="2">Uncharacterized protein</fullName>
    </submittedName>
</protein>
<dbReference type="EMBL" id="CM029045">
    <property type="protein sequence ID" value="KAG2602991.1"/>
    <property type="molecule type" value="Genomic_DNA"/>
</dbReference>
<dbReference type="Proteomes" id="UP000823388">
    <property type="component" value="Chromosome 5K"/>
</dbReference>
<evidence type="ECO:0000313" key="3">
    <source>
        <dbReference type="Proteomes" id="UP000823388"/>
    </source>
</evidence>
<evidence type="ECO:0000256" key="1">
    <source>
        <dbReference type="SAM" id="SignalP"/>
    </source>
</evidence>
<name>A0A8T0SWD6_PANVG</name>
<evidence type="ECO:0000313" key="2">
    <source>
        <dbReference type="EMBL" id="KAG2602991.1"/>
    </source>
</evidence>
<dbReference type="AlphaFoldDB" id="A0A8T0SWD6"/>
<keyword evidence="1" id="KW-0732">Signal</keyword>
<feature type="signal peptide" evidence="1">
    <location>
        <begin position="1"/>
        <end position="19"/>
    </location>
</feature>
<comment type="caution">
    <text evidence="2">The sequence shown here is derived from an EMBL/GenBank/DDBJ whole genome shotgun (WGS) entry which is preliminary data.</text>
</comment>